<reference evidence="1 2" key="1">
    <citation type="journal article" date="2010" name="Mol. Plant Microbe Interact.">
        <title>Streptomyces scabies 87-22 contains a coronafacic acid-like biosynthetic cluster that contributes to plant-microbe interactions.</title>
        <authorList>
            <person name="Bignell D.R."/>
            <person name="Seipke R.F."/>
            <person name="Huguet-Tapia J.C."/>
            <person name="Chambers A.H."/>
            <person name="Parry R.J."/>
            <person name="Loria R."/>
        </authorList>
    </citation>
    <scope>NUCLEOTIDE SEQUENCE [LARGE SCALE GENOMIC DNA]</scope>
    <source>
        <strain evidence="1 2">87.22</strain>
    </source>
</reference>
<proteinExistence type="predicted"/>
<dbReference type="AlphaFoldDB" id="C9Z8I5"/>
<keyword evidence="2" id="KW-1185">Reference proteome</keyword>
<dbReference type="KEGG" id="scb:SCAB_29111"/>
<accession>C9Z8I5</accession>
<sequence length="117" mass="12778">MTAMSTETLVGSQSNLAHQLAAILADHPAGSSFRLMFAPVGVEVAEDEVLVQVVNAESGVIELRPRKLDDLSLDDTVHATQVLDPGDDDFNEYAATPMAGKCLVRYDLHKNRQHIYD</sequence>
<dbReference type="Proteomes" id="UP000001444">
    <property type="component" value="Chromosome"/>
</dbReference>
<name>C9Z8I5_STRSW</name>
<evidence type="ECO:0000313" key="2">
    <source>
        <dbReference type="Proteomes" id="UP000001444"/>
    </source>
</evidence>
<protein>
    <submittedName>
        <fullName evidence="1">Uncharacterized protein</fullName>
    </submittedName>
</protein>
<dbReference type="GeneID" id="24311475"/>
<dbReference type="HOGENOM" id="CLU_2083618_0_0_11"/>
<organism evidence="1 2">
    <name type="scientific">Streptomyces scabiei (strain 87.22)</name>
    <dbReference type="NCBI Taxonomy" id="680198"/>
    <lineage>
        <taxon>Bacteria</taxon>
        <taxon>Bacillati</taxon>
        <taxon>Actinomycetota</taxon>
        <taxon>Actinomycetes</taxon>
        <taxon>Kitasatosporales</taxon>
        <taxon>Streptomycetaceae</taxon>
        <taxon>Streptomyces</taxon>
    </lineage>
</organism>
<dbReference type="EMBL" id="FN554889">
    <property type="protein sequence ID" value="CBG70013.1"/>
    <property type="molecule type" value="Genomic_DNA"/>
</dbReference>
<dbReference type="eggNOG" id="ENOG5031XGU">
    <property type="taxonomic scope" value="Bacteria"/>
</dbReference>
<gene>
    <name evidence="1" type="ordered locus">SCAB_29111</name>
</gene>
<evidence type="ECO:0000313" key="1">
    <source>
        <dbReference type="EMBL" id="CBG70013.1"/>
    </source>
</evidence>
<dbReference type="RefSeq" id="WP_013000691.1">
    <property type="nucleotide sequence ID" value="NC_013929.1"/>
</dbReference>